<evidence type="ECO:0000313" key="3">
    <source>
        <dbReference type="EMBL" id="GGA27919.1"/>
    </source>
</evidence>
<evidence type="ECO:0000256" key="2">
    <source>
        <dbReference type="SAM" id="MobiDB-lite"/>
    </source>
</evidence>
<proteinExistence type="predicted"/>
<comment type="caution">
    <text evidence="3">The sequence shown here is derived from an EMBL/GenBank/DDBJ whole genome shotgun (WGS) entry which is preliminary data.</text>
</comment>
<evidence type="ECO:0000313" key="4">
    <source>
        <dbReference type="Proteomes" id="UP000616114"/>
    </source>
</evidence>
<gene>
    <name evidence="3" type="ORF">GCM10011333_33350</name>
</gene>
<keyword evidence="1" id="KW-0175">Coiled coil</keyword>
<keyword evidence="4" id="KW-1185">Reference proteome</keyword>
<dbReference type="EMBL" id="BMFY01000022">
    <property type="protein sequence ID" value="GGA27919.1"/>
    <property type="molecule type" value="Genomic_DNA"/>
</dbReference>
<sequence length="597" mass="67312">MRDPRKTLETADWDGPGTHRLGPDSLLTVVERSGEADQMTRLMLELVEENRHGTWTTRLYALSTQNSRRLSQVLWFESEGRTPSGKPERPATPRVVRNVLDVVEAYDGSTPVLANPRTMRVDDIDELLGYVTDQQRLVSVTIAAPVPGLPMPTWAKAIETLTRDAVGCASFFLLEPDAALLFNERLGQTHAIPAGALRTFISGVELGDAADARRHRIMTASTLSRNLQKGRFKPKIVELIASTPRRILLESPLPSELTRTERLLQRDLIPVKIMSPAGETAVTLPIATESEREQKPAVEEAAENGSFVVKQPSWFDKLRVLVSRFLGREEINESALDEIAAKFERVEATASTATAKAQELQTERERLEDELATLREQLESEQYERAVADISRREAEAKVRSLEHWRSLRLDKYEYVEEHPAPWESDPASVSDIVERLTDSENYGEILRYVQLSDPDKALDDAVLLDGKDSMGVYASAFWEYVLVIHDYMKARVEQGFSGNLHNYLNAPDVIGRKIPAQRHKANESETVQTNSKMRRERTFTVPREVSPDGKIFMSAHFAPTHRDQNAPRMYYYVDATTTKKAYIGYIGVHLTNTKTS</sequence>
<name>A0A8J2U150_9MICO</name>
<evidence type="ECO:0000256" key="1">
    <source>
        <dbReference type="SAM" id="Coils"/>
    </source>
</evidence>
<reference evidence="3" key="1">
    <citation type="journal article" date="2014" name="Int. J. Syst. Evol. Microbiol.">
        <title>Complete genome sequence of Corynebacterium casei LMG S-19264T (=DSM 44701T), isolated from a smear-ripened cheese.</title>
        <authorList>
            <consortium name="US DOE Joint Genome Institute (JGI-PGF)"/>
            <person name="Walter F."/>
            <person name="Albersmeier A."/>
            <person name="Kalinowski J."/>
            <person name="Ruckert C."/>
        </authorList>
    </citation>
    <scope>NUCLEOTIDE SEQUENCE</scope>
    <source>
        <strain evidence="3">CGMCC 1.12785</strain>
    </source>
</reference>
<accession>A0A8J2U150</accession>
<protein>
    <submittedName>
        <fullName evidence="3">Uncharacterized protein</fullName>
    </submittedName>
</protein>
<dbReference type="Proteomes" id="UP000616114">
    <property type="component" value="Unassembled WGS sequence"/>
</dbReference>
<feature type="region of interest" description="Disordered" evidence="2">
    <location>
        <begin position="1"/>
        <end position="20"/>
    </location>
</feature>
<organism evidence="3 4">
    <name type="scientific">Sediminivirga luteola</name>
    <dbReference type="NCBI Taxonomy" id="1774748"/>
    <lineage>
        <taxon>Bacteria</taxon>
        <taxon>Bacillati</taxon>
        <taxon>Actinomycetota</taxon>
        <taxon>Actinomycetes</taxon>
        <taxon>Micrococcales</taxon>
        <taxon>Brevibacteriaceae</taxon>
        <taxon>Sediminivirga</taxon>
    </lineage>
</organism>
<feature type="coiled-coil region" evidence="1">
    <location>
        <begin position="343"/>
        <end position="384"/>
    </location>
</feature>
<reference evidence="3" key="2">
    <citation type="submission" date="2020-09" db="EMBL/GenBank/DDBJ databases">
        <authorList>
            <person name="Sun Q."/>
            <person name="Zhou Y."/>
        </authorList>
    </citation>
    <scope>NUCLEOTIDE SEQUENCE</scope>
    <source>
        <strain evidence="3">CGMCC 1.12785</strain>
    </source>
</reference>
<dbReference type="AlphaFoldDB" id="A0A8J2U150"/>